<dbReference type="Proteomes" id="UP000253664">
    <property type="component" value="Unassembled WGS sequence"/>
</dbReference>
<feature type="compositionally biased region" description="Basic and acidic residues" evidence="1">
    <location>
        <begin position="9"/>
        <end position="18"/>
    </location>
</feature>
<sequence>MPLGGVGDRAGDEAKQDPQPRPPLTDLTDRRILTFWLLTIGSTVSFVFWVVTATSVSYVGRLSSSSSSSPASPSSLTFSSSSSSETQQLLTNSTLPLADALAPAATAAKNDVARRVSIDVWFAIGLTAALDAIAVVLTFNGLLIRRFHFAVSQRVMFLASAISYAVLQRHAFVARHPLTSVAVGIGLYTVFDKALDRFERPGPPGTTATSASRWGSLQRYSADLSLVESSWTKAAIFSACVGGFGLSLTMLVPPPWSALVPIVHIFFESVFLSAMGAKRTARYLILCSPVFFANICVHWGVSALVSAPRLAIRPSLFLALVLLGRVMLDLLLATGLRRRSELHWARRHALFTTPFLLVFCATLMALQVLGTGIVTYIKPTMVLAIYGLNGAGFLAIASYNVAFNLGERK</sequence>
<feature type="transmembrane region" description="Helical" evidence="2">
    <location>
        <begin position="355"/>
        <end position="377"/>
    </location>
</feature>
<keyword evidence="4" id="KW-1185">Reference proteome</keyword>
<feature type="transmembrane region" description="Helical" evidence="2">
    <location>
        <begin position="383"/>
        <end position="403"/>
    </location>
</feature>
<dbReference type="EMBL" id="LKCN02000006">
    <property type="protein sequence ID" value="RCI13614.1"/>
    <property type="molecule type" value="Genomic_DNA"/>
</dbReference>
<evidence type="ECO:0000256" key="1">
    <source>
        <dbReference type="SAM" id="MobiDB-lite"/>
    </source>
</evidence>
<organism evidence="3 4">
    <name type="scientific">Ophiocordyceps polyrhachis-furcata BCC 54312</name>
    <dbReference type="NCBI Taxonomy" id="1330021"/>
    <lineage>
        <taxon>Eukaryota</taxon>
        <taxon>Fungi</taxon>
        <taxon>Dikarya</taxon>
        <taxon>Ascomycota</taxon>
        <taxon>Pezizomycotina</taxon>
        <taxon>Sordariomycetes</taxon>
        <taxon>Hypocreomycetidae</taxon>
        <taxon>Hypocreales</taxon>
        <taxon>Ophiocordycipitaceae</taxon>
        <taxon>Ophiocordyceps</taxon>
    </lineage>
</organism>
<keyword evidence="2" id="KW-0472">Membrane</keyword>
<evidence type="ECO:0000313" key="4">
    <source>
        <dbReference type="Proteomes" id="UP000253664"/>
    </source>
</evidence>
<accession>A0A367LGP7</accession>
<evidence type="ECO:0000256" key="2">
    <source>
        <dbReference type="SAM" id="Phobius"/>
    </source>
</evidence>
<gene>
    <name evidence="3" type="ORF">L249_5560</name>
</gene>
<keyword evidence="2" id="KW-0812">Transmembrane</keyword>
<dbReference type="AlphaFoldDB" id="A0A367LGP7"/>
<feature type="transmembrane region" description="Helical" evidence="2">
    <location>
        <begin position="120"/>
        <end position="140"/>
    </location>
</feature>
<name>A0A367LGP7_9HYPO</name>
<evidence type="ECO:0000313" key="3">
    <source>
        <dbReference type="EMBL" id="RCI13614.1"/>
    </source>
</evidence>
<reference evidence="3 4" key="1">
    <citation type="journal article" date="2015" name="BMC Genomics">
        <title>Insights from the genome of Ophiocordyceps polyrhachis-furcata to pathogenicity and host specificity in insect fungi.</title>
        <authorList>
            <person name="Wichadakul D."/>
            <person name="Kobmoo N."/>
            <person name="Ingsriswang S."/>
            <person name="Tangphatsornruang S."/>
            <person name="Chantasingh D."/>
            <person name="Luangsa-ard J.J."/>
            <person name="Eurwilaichitr L."/>
        </authorList>
    </citation>
    <scope>NUCLEOTIDE SEQUENCE [LARGE SCALE GENOMIC DNA]</scope>
    <source>
        <strain evidence="3 4">BCC 54312</strain>
    </source>
</reference>
<dbReference type="OrthoDB" id="4923343at2759"/>
<feature type="region of interest" description="Disordered" evidence="1">
    <location>
        <begin position="1"/>
        <end position="25"/>
    </location>
</feature>
<protein>
    <submittedName>
        <fullName evidence="3">Uncharacterized protein</fullName>
    </submittedName>
</protein>
<feature type="transmembrane region" description="Helical" evidence="2">
    <location>
        <begin position="147"/>
        <end position="167"/>
    </location>
</feature>
<feature type="transmembrane region" description="Helical" evidence="2">
    <location>
        <begin position="173"/>
        <end position="191"/>
    </location>
</feature>
<comment type="caution">
    <text evidence="3">The sequence shown here is derived from an EMBL/GenBank/DDBJ whole genome shotgun (WGS) entry which is preliminary data.</text>
</comment>
<keyword evidence="2" id="KW-1133">Transmembrane helix</keyword>
<proteinExistence type="predicted"/>
<feature type="transmembrane region" description="Helical" evidence="2">
    <location>
        <begin position="258"/>
        <end position="276"/>
    </location>
</feature>
<feature type="transmembrane region" description="Helical" evidence="2">
    <location>
        <begin position="283"/>
        <end position="305"/>
    </location>
</feature>
<feature type="transmembrane region" description="Helical" evidence="2">
    <location>
        <begin position="311"/>
        <end position="334"/>
    </location>
</feature>
<feature type="transmembrane region" description="Helical" evidence="2">
    <location>
        <begin position="35"/>
        <end position="59"/>
    </location>
</feature>